<evidence type="ECO:0000256" key="1">
    <source>
        <dbReference type="SAM" id="MobiDB-lite"/>
    </source>
</evidence>
<gene>
    <name evidence="3" type="ORF">BB558_001528</name>
</gene>
<feature type="compositionally biased region" description="Low complexity" evidence="1">
    <location>
        <begin position="350"/>
        <end position="363"/>
    </location>
</feature>
<evidence type="ECO:0000313" key="4">
    <source>
        <dbReference type="Proteomes" id="UP000245591"/>
    </source>
</evidence>
<evidence type="ECO:0000313" key="3">
    <source>
        <dbReference type="EMBL" id="PWA02333.1"/>
    </source>
</evidence>
<feature type="compositionally biased region" description="Polar residues" evidence="1">
    <location>
        <begin position="778"/>
        <end position="802"/>
    </location>
</feature>
<keyword evidence="4" id="KW-1185">Reference proteome</keyword>
<dbReference type="Proteomes" id="UP000245591">
    <property type="component" value="Unassembled WGS sequence"/>
</dbReference>
<dbReference type="GO" id="GO:0046983">
    <property type="term" value="F:protein dimerization activity"/>
    <property type="evidence" value="ECO:0007669"/>
    <property type="project" value="InterPro"/>
</dbReference>
<dbReference type="PROSITE" id="PS50888">
    <property type="entry name" value="BHLH"/>
    <property type="match status" value="1"/>
</dbReference>
<dbReference type="InterPro" id="IPR036638">
    <property type="entry name" value="HLH_DNA-bd_sf"/>
</dbReference>
<dbReference type="AlphaFoldDB" id="A0A2U1JBJ0"/>
<dbReference type="SUPFAM" id="SSF47459">
    <property type="entry name" value="HLH, helix-loop-helix DNA-binding domain"/>
    <property type="match status" value="1"/>
</dbReference>
<feature type="region of interest" description="Disordered" evidence="1">
    <location>
        <begin position="761"/>
        <end position="843"/>
    </location>
</feature>
<name>A0A2U1JBJ0_SMIAN</name>
<dbReference type="InterPro" id="IPR011598">
    <property type="entry name" value="bHLH_dom"/>
</dbReference>
<sequence>MGNNPHENNDPFYNTDFDAFTYFLESFPQEINTFDLLNLTENPEATYNLTLTTPATDLNRYPLFSNLMQPNNNDLSTEFNLNSVNINTMTSGNGVSKTNQNTFETLNFPPFHQNPPFTSNMDQGNLIVNQISISPKTTNDHNFPQYNTDNKDYFSQNTQSTVLNEINNTTRFQIHDPNSANFQNISNQNFGVNEKYLQNSNFLSPFDAYKVSKPQPKIDTTNSAYSSNLNSRNNTPTSSQFNPTFLKNSIDNTTNFQNQTNNHIDMFGFPKLYEPSNQISTSNPGVIDYTVRIPSGSGSNTNQTYNSNNQPNYMSLLINNVSSKHDTNSNFENPKPNNNFINSMGFLPISRKSSSSSNQNNKKLGPPATISTILNLEADNSNKNNSIGKKNSALSIIDNDNLESWIEEAKSQNFNSFNTQINTDSLPSNNPEDKNINDINKNLDLFISFMEKNNILESNTNFDMNNFDKIQTPGNTNLNSTLLNNSIATHSAPPGQFIHFSQPPAMKINSPLIGLNFSSSAFGSIGNSNFDSNSINNFGDNSNNFLATGEKRTLDIETDKNLFYSKAEGSSKRKKLMENSNLVDIGLSNHPDQLNQSGPLSASHVNSSFGISNDQNQLLSSIFFSSNYSNNVNFATPPLIVINSASSPRILPKLVPKLSRSSRKTRDSKTYDKKSLKDLLMSPERRKLAQIHPSGLVSEILKPTPMEEISSSFSSGIIKEHHTTRKNRSSVSQLSIGPSALNIQVNQPSESFINKVNSKNNIKNLNSKDTDDADSEFENTSLSPQLINKNDNRSPQLSANTLQKKDNQPEYLKVPIISLSPSTKPKQVPRSIDESGGNSEQQTNQLMQTNISDVDETYSVSTKSPSMSDVSTGHYIDTLTNKSNYQNIVEDNFSKLGLSYPKELRESILSRKTSHKVAEQKRRDVQKSGFERLGQCLPKDFNSVEENGKLSSGTISGAKKRKDRKTNSKVSILDNAVTYINLLKETLANKDKEIEELKAKLQKK</sequence>
<feature type="compositionally biased region" description="Basic and acidic residues" evidence="1">
    <location>
        <begin position="664"/>
        <end position="676"/>
    </location>
</feature>
<feature type="region of interest" description="Disordered" evidence="1">
    <location>
        <begin position="325"/>
        <end position="366"/>
    </location>
</feature>
<dbReference type="SMART" id="SM00353">
    <property type="entry name" value="HLH"/>
    <property type="match status" value="1"/>
</dbReference>
<feature type="region of interest" description="Disordered" evidence="1">
    <location>
        <begin position="947"/>
        <end position="967"/>
    </location>
</feature>
<dbReference type="Gene3D" id="4.10.280.10">
    <property type="entry name" value="Helix-loop-helix DNA-binding domain"/>
    <property type="match status" value="1"/>
</dbReference>
<feature type="domain" description="BHLH" evidence="2">
    <location>
        <begin position="910"/>
        <end position="983"/>
    </location>
</feature>
<protein>
    <recommendedName>
        <fullName evidence="2">BHLH domain-containing protein</fullName>
    </recommendedName>
</protein>
<organism evidence="3 4">
    <name type="scientific">Smittium angustum</name>
    <dbReference type="NCBI Taxonomy" id="133377"/>
    <lineage>
        <taxon>Eukaryota</taxon>
        <taxon>Fungi</taxon>
        <taxon>Fungi incertae sedis</taxon>
        <taxon>Zoopagomycota</taxon>
        <taxon>Kickxellomycotina</taxon>
        <taxon>Harpellomycetes</taxon>
        <taxon>Harpellales</taxon>
        <taxon>Legeriomycetaceae</taxon>
        <taxon>Smittium</taxon>
    </lineage>
</organism>
<accession>A0A2U1JBJ0</accession>
<dbReference type="Pfam" id="PF00010">
    <property type="entry name" value="HLH"/>
    <property type="match status" value="1"/>
</dbReference>
<proteinExistence type="predicted"/>
<feature type="region of interest" description="Disordered" evidence="1">
    <location>
        <begin position="214"/>
        <end position="241"/>
    </location>
</feature>
<dbReference type="EMBL" id="MBFU01000085">
    <property type="protein sequence ID" value="PWA02333.1"/>
    <property type="molecule type" value="Genomic_DNA"/>
</dbReference>
<feature type="compositionally biased region" description="Polar residues" evidence="1">
    <location>
        <begin position="218"/>
        <end position="241"/>
    </location>
</feature>
<evidence type="ECO:0000259" key="2">
    <source>
        <dbReference type="PROSITE" id="PS50888"/>
    </source>
</evidence>
<reference evidence="3 4" key="1">
    <citation type="journal article" date="2018" name="MBio">
        <title>Comparative Genomics Reveals the Core Gene Toolbox for the Fungus-Insect Symbiosis.</title>
        <authorList>
            <person name="Wang Y."/>
            <person name="Stata M."/>
            <person name="Wang W."/>
            <person name="Stajich J.E."/>
            <person name="White M.M."/>
            <person name="Moncalvo J.M."/>
        </authorList>
    </citation>
    <scope>NUCLEOTIDE SEQUENCE [LARGE SCALE GENOMIC DNA]</scope>
    <source>
        <strain evidence="3 4">AUS-126-30</strain>
    </source>
</reference>
<comment type="caution">
    <text evidence="3">The sequence shown here is derived from an EMBL/GenBank/DDBJ whole genome shotgun (WGS) entry which is preliminary data.</text>
</comment>
<feature type="region of interest" description="Disordered" evidence="1">
    <location>
        <begin position="655"/>
        <end position="676"/>
    </location>
</feature>
<feature type="compositionally biased region" description="Low complexity" evidence="1">
    <location>
        <begin position="328"/>
        <end position="343"/>
    </location>
</feature>